<comment type="caution">
    <text evidence="11">The sequence shown here is derived from an EMBL/GenBank/DDBJ whole genome shotgun (WGS) entry which is preliminary data.</text>
</comment>
<keyword evidence="5 8" id="KW-0472">Membrane</keyword>
<dbReference type="GO" id="GO:0000166">
    <property type="term" value="F:nucleotide binding"/>
    <property type="evidence" value="ECO:0007669"/>
    <property type="project" value="UniProtKB-KW"/>
</dbReference>
<dbReference type="InterPro" id="IPR036971">
    <property type="entry name" value="PDEase_catalytic_dom_sf"/>
</dbReference>
<feature type="region of interest" description="Disordered" evidence="7">
    <location>
        <begin position="22"/>
        <end position="44"/>
    </location>
</feature>
<feature type="compositionally biased region" description="Polar residues" evidence="7">
    <location>
        <begin position="35"/>
        <end position="44"/>
    </location>
</feature>
<evidence type="ECO:0000256" key="3">
    <source>
        <dbReference type="ARBA" id="ARBA00022741"/>
    </source>
</evidence>
<dbReference type="SUPFAM" id="SSF55073">
    <property type="entry name" value="Nucleotide cyclase"/>
    <property type="match status" value="1"/>
</dbReference>
<dbReference type="Gene3D" id="1.10.1300.10">
    <property type="entry name" value="3'5'-cyclic nucleotide phosphodiesterase, catalytic domain"/>
    <property type="match status" value="1"/>
</dbReference>
<name>A0A9N8DZJ9_9STRA</name>
<dbReference type="GO" id="GO:0004016">
    <property type="term" value="F:adenylate cyclase activity"/>
    <property type="evidence" value="ECO:0007669"/>
    <property type="project" value="TreeGrafter"/>
</dbReference>
<dbReference type="OrthoDB" id="432756at2759"/>
<organism evidence="11 12">
    <name type="scientific">Seminavis robusta</name>
    <dbReference type="NCBI Taxonomy" id="568900"/>
    <lineage>
        <taxon>Eukaryota</taxon>
        <taxon>Sar</taxon>
        <taxon>Stramenopiles</taxon>
        <taxon>Ochrophyta</taxon>
        <taxon>Bacillariophyta</taxon>
        <taxon>Bacillariophyceae</taxon>
        <taxon>Bacillariophycidae</taxon>
        <taxon>Naviculales</taxon>
        <taxon>Naviculaceae</taxon>
        <taxon>Seminavis</taxon>
    </lineage>
</organism>
<dbReference type="AlphaFoldDB" id="A0A9N8DZJ9"/>
<evidence type="ECO:0000313" key="11">
    <source>
        <dbReference type="EMBL" id="CAB9511299.1"/>
    </source>
</evidence>
<dbReference type="EMBL" id="CAICTM010000477">
    <property type="protein sequence ID" value="CAB9511299.1"/>
    <property type="molecule type" value="Genomic_DNA"/>
</dbReference>
<keyword evidence="2 8" id="KW-0812">Transmembrane</keyword>
<dbReference type="Proteomes" id="UP001153069">
    <property type="component" value="Unassembled WGS sequence"/>
</dbReference>
<dbReference type="SMART" id="SM00471">
    <property type="entry name" value="HDc"/>
    <property type="match status" value="1"/>
</dbReference>
<dbReference type="PANTHER" id="PTHR11920:SF335">
    <property type="entry name" value="GUANYLATE CYCLASE"/>
    <property type="match status" value="1"/>
</dbReference>
<accession>A0A9N8DZJ9</accession>
<dbReference type="GO" id="GO:0001653">
    <property type="term" value="F:peptide receptor activity"/>
    <property type="evidence" value="ECO:0007669"/>
    <property type="project" value="TreeGrafter"/>
</dbReference>
<dbReference type="PANTHER" id="PTHR11920">
    <property type="entry name" value="GUANYLYL CYCLASE"/>
    <property type="match status" value="1"/>
</dbReference>
<sequence>MEEKKAADNRISVTRTAEDLSLSDDEDYADESGFEANSSIGGSQSASTEKLNLAKRETQAVFKLRLLVFVVLSLAAVAVSIIVFLVTKNAEKDEYRNQYDAAAQKVVESFIDIVNSKLQAVSSLGVAMIAHGVDHYRQWPFVTLSSFQQRTSTARAQSGALYVHVNPMVREADRKGWEEFVVTEENYWITQGLEYQENVGLLDFSSKTDISPMLNSMDAYPIWVRDEDGVPVKDTAGAPYMPTWQTSPVYHGGATLNENLLQNSLSSKGLNASFYSSSVVIGDMLTAPPGGMDSNNSHSAMMALMLSTAHNKTEQYEGDPMSQVFFPIFNSFEDDREPVAVMVAWISWISYFQDQLPKSLQGVHVVLHSTCSGDFTYEINGEEVRYLGRGDLHEEIFDDMKQSATFESLENIGDGTKTGLPLNKDECMMSIDVYPSTKFYEAYNTSTPIVMTFVTACVFVFTVCMFLLYDRLVERRQALVMQKAVESNAIVTSLFPENVRDRLVQMNNDSKKDKEGGAFGLRQSHRLKAHLRGAEDDGSNEAPIADLFPRCTVLFADIAGFTAWSSTRSPEQVFTLLQTVYQAFDKIAKRRKVFKVETIGDSYLAVCGLPEPQPEHAIIMVKFAWDCLQKMHEVTRELECSLGPDTGDLAMRFGLHSGPVTAGVLRGERARFQLFGDTVNTASRMESTGERGKIQVSQDTADLIKESCRDHWLVPREDKVSAKGKGMLQTYWILNPTKQKDSSSFEGSGEGESRSEHMGDISTRHSISRSVRKEPKNQRLIEWMVDLLMDDVKKIVHIRRQFGQKESKTPLAHVPAEGTTCMDEVKTSIEMAKFNAKKASSFTADYSNVKIDSSVVDSLREFVGIIASKYRDNPFHNFEHACHVTMSVKKLLKRIMVAPELTPAEVAKLKKNPNNLASRLHDSTYGITSDPLAMLAISMSALIHDVDHRGVSNMQLSTEDKELGDRYSNKSVAEQNSLDLSWEILMEDRFDALRRCLFTSQAELLRFRQIVVNMVLATDIFDKELNGLRKNRWEKAFDERGGSNDSNLRATIVIEHVIQASDVSHTMQHWHVYQKWNRFLFLEMHKAYCQGRMAKDPSTFWYQGEIGFFDNYVIPLAKKLKECGVFGVSSDEYLNYAIQNRNEWEERGQSIVKGLVQEALACLEEQEV</sequence>
<keyword evidence="4 8" id="KW-1133">Transmembrane helix</keyword>
<dbReference type="GO" id="GO:0035556">
    <property type="term" value="P:intracellular signal transduction"/>
    <property type="evidence" value="ECO:0007669"/>
    <property type="project" value="InterPro"/>
</dbReference>
<dbReference type="SMART" id="SM00044">
    <property type="entry name" value="CYCc"/>
    <property type="match status" value="1"/>
</dbReference>
<keyword evidence="6" id="KW-0456">Lyase</keyword>
<feature type="compositionally biased region" description="Acidic residues" evidence="7">
    <location>
        <begin position="22"/>
        <end position="33"/>
    </location>
</feature>
<feature type="compositionally biased region" description="Basic and acidic residues" evidence="7">
    <location>
        <begin position="751"/>
        <end position="763"/>
    </location>
</feature>
<dbReference type="GO" id="GO:0007168">
    <property type="term" value="P:receptor guanylyl cyclase signaling pathway"/>
    <property type="evidence" value="ECO:0007669"/>
    <property type="project" value="TreeGrafter"/>
</dbReference>
<comment type="subcellular location">
    <subcellularLocation>
        <location evidence="1">Membrane</location>
    </subcellularLocation>
</comment>
<evidence type="ECO:0000259" key="9">
    <source>
        <dbReference type="PROSITE" id="PS50125"/>
    </source>
</evidence>
<dbReference type="CDD" id="cd07302">
    <property type="entry name" value="CHD"/>
    <property type="match status" value="1"/>
</dbReference>
<feature type="transmembrane region" description="Helical" evidence="8">
    <location>
        <begin position="66"/>
        <end position="86"/>
    </location>
</feature>
<evidence type="ECO:0000256" key="7">
    <source>
        <dbReference type="SAM" id="MobiDB-lite"/>
    </source>
</evidence>
<dbReference type="GO" id="GO:0005886">
    <property type="term" value="C:plasma membrane"/>
    <property type="evidence" value="ECO:0007669"/>
    <property type="project" value="TreeGrafter"/>
</dbReference>
<proteinExistence type="predicted"/>
<keyword evidence="12" id="KW-1185">Reference proteome</keyword>
<evidence type="ECO:0000256" key="1">
    <source>
        <dbReference type="ARBA" id="ARBA00004370"/>
    </source>
</evidence>
<dbReference type="InterPro" id="IPR003607">
    <property type="entry name" value="HD/PDEase_dom"/>
</dbReference>
<protein>
    <submittedName>
        <fullName evidence="11">Receptor-type guanylate cyclase gcy</fullName>
    </submittedName>
</protein>
<evidence type="ECO:0000259" key="10">
    <source>
        <dbReference type="PROSITE" id="PS51845"/>
    </source>
</evidence>
<gene>
    <name evidence="11" type="ORF">SEMRO_478_G151020.1</name>
</gene>
<keyword evidence="11" id="KW-0675">Receptor</keyword>
<feature type="domain" description="PDEase" evidence="10">
    <location>
        <begin position="784"/>
        <end position="1020"/>
    </location>
</feature>
<dbReference type="Pfam" id="PF00233">
    <property type="entry name" value="PDEase_I"/>
    <property type="match status" value="1"/>
</dbReference>
<dbReference type="SUPFAM" id="SSF109604">
    <property type="entry name" value="HD-domain/PDEase-like"/>
    <property type="match status" value="1"/>
</dbReference>
<evidence type="ECO:0000256" key="6">
    <source>
        <dbReference type="ARBA" id="ARBA00023239"/>
    </source>
</evidence>
<keyword evidence="3" id="KW-0547">Nucleotide-binding</keyword>
<dbReference type="Pfam" id="PF00211">
    <property type="entry name" value="Guanylate_cyc"/>
    <property type="match status" value="1"/>
</dbReference>
<dbReference type="GO" id="GO:0004114">
    <property type="term" value="F:3',5'-cyclic-nucleotide phosphodiesterase activity"/>
    <property type="evidence" value="ECO:0007669"/>
    <property type="project" value="InterPro"/>
</dbReference>
<evidence type="ECO:0000313" key="12">
    <source>
        <dbReference type="Proteomes" id="UP001153069"/>
    </source>
</evidence>
<dbReference type="InterPro" id="IPR029787">
    <property type="entry name" value="Nucleotide_cyclase"/>
</dbReference>
<dbReference type="Gene3D" id="3.30.70.1230">
    <property type="entry name" value="Nucleotide cyclase"/>
    <property type="match status" value="1"/>
</dbReference>
<dbReference type="PROSITE" id="PS50125">
    <property type="entry name" value="GUANYLATE_CYCLASE_2"/>
    <property type="match status" value="1"/>
</dbReference>
<evidence type="ECO:0000256" key="4">
    <source>
        <dbReference type="ARBA" id="ARBA00022989"/>
    </source>
</evidence>
<reference evidence="11" key="1">
    <citation type="submission" date="2020-06" db="EMBL/GenBank/DDBJ databases">
        <authorList>
            <consortium name="Plant Systems Biology data submission"/>
        </authorList>
    </citation>
    <scope>NUCLEOTIDE SEQUENCE</scope>
    <source>
        <strain evidence="11">D6</strain>
    </source>
</reference>
<feature type="domain" description="Guanylate cyclase" evidence="9">
    <location>
        <begin position="552"/>
        <end position="686"/>
    </location>
</feature>
<evidence type="ECO:0000256" key="8">
    <source>
        <dbReference type="SAM" id="Phobius"/>
    </source>
</evidence>
<dbReference type="GO" id="GO:0004383">
    <property type="term" value="F:guanylate cyclase activity"/>
    <property type="evidence" value="ECO:0007669"/>
    <property type="project" value="TreeGrafter"/>
</dbReference>
<dbReference type="InterPro" id="IPR002073">
    <property type="entry name" value="PDEase_catalytic_dom"/>
</dbReference>
<dbReference type="InterPro" id="IPR050401">
    <property type="entry name" value="Cyclic_nucleotide_synthase"/>
</dbReference>
<feature type="region of interest" description="Disordered" evidence="7">
    <location>
        <begin position="739"/>
        <end position="771"/>
    </location>
</feature>
<dbReference type="InterPro" id="IPR001054">
    <property type="entry name" value="A/G_cyclase"/>
</dbReference>
<evidence type="ECO:0000256" key="5">
    <source>
        <dbReference type="ARBA" id="ARBA00023136"/>
    </source>
</evidence>
<evidence type="ECO:0000256" key="2">
    <source>
        <dbReference type="ARBA" id="ARBA00022692"/>
    </source>
</evidence>
<dbReference type="PROSITE" id="PS51845">
    <property type="entry name" value="PDEASE_I_2"/>
    <property type="match status" value="1"/>
</dbReference>